<name>A0A5S5C3N3_9BACL</name>
<feature type="region of interest" description="Disordered" evidence="2">
    <location>
        <begin position="93"/>
        <end position="113"/>
    </location>
</feature>
<dbReference type="RefSeq" id="WP_148930362.1">
    <property type="nucleotide sequence ID" value="NZ_VNHS01000006.1"/>
</dbReference>
<evidence type="ECO:0000313" key="4">
    <source>
        <dbReference type="EMBL" id="TYP73934.1"/>
    </source>
</evidence>
<dbReference type="SMART" id="SM00858">
    <property type="entry name" value="SAF"/>
    <property type="match status" value="1"/>
</dbReference>
<dbReference type="InterPro" id="IPR013974">
    <property type="entry name" value="SAF"/>
</dbReference>
<protein>
    <submittedName>
        <fullName evidence="4">Altronate dehydratase small subunit</fullName>
    </submittedName>
</protein>
<dbReference type="GO" id="GO:0019698">
    <property type="term" value="P:D-galacturonate catabolic process"/>
    <property type="evidence" value="ECO:0007669"/>
    <property type="project" value="TreeGrafter"/>
</dbReference>
<organism evidence="4 5">
    <name type="scientific">Paenibacillus methanolicus</name>
    <dbReference type="NCBI Taxonomy" id="582686"/>
    <lineage>
        <taxon>Bacteria</taxon>
        <taxon>Bacillati</taxon>
        <taxon>Bacillota</taxon>
        <taxon>Bacilli</taxon>
        <taxon>Bacillales</taxon>
        <taxon>Paenibacillaceae</taxon>
        <taxon>Paenibacillus</taxon>
    </lineage>
</organism>
<dbReference type="OrthoDB" id="9804574at2"/>
<evidence type="ECO:0000313" key="5">
    <source>
        <dbReference type="Proteomes" id="UP000323257"/>
    </source>
</evidence>
<feature type="domain" description="SAF" evidence="3">
    <location>
        <begin position="18"/>
        <end position="93"/>
    </location>
</feature>
<dbReference type="Proteomes" id="UP000323257">
    <property type="component" value="Unassembled WGS sequence"/>
</dbReference>
<dbReference type="InterPro" id="IPR052172">
    <property type="entry name" value="UxaA_altronate/galactarate_dh"/>
</dbReference>
<proteinExistence type="predicted"/>
<keyword evidence="5" id="KW-1185">Reference proteome</keyword>
<dbReference type="Pfam" id="PF08666">
    <property type="entry name" value="SAF"/>
    <property type="match status" value="1"/>
</dbReference>
<accession>A0A5S5C3N3</accession>
<dbReference type="AlphaFoldDB" id="A0A5S5C3N3"/>
<dbReference type="CDD" id="cd11613">
    <property type="entry name" value="SAF_AH_GD"/>
    <property type="match status" value="1"/>
</dbReference>
<sequence>MAHAIQPGADALVVDPKDDVATALRDLAAGESVQYRSGEALEHVTALAAIPFGHKIAIRDIASGQPVRKYGEIIGQTTEPVKAGEHVHVHNVEGIRGRGDQAGSAKETNTHAN</sequence>
<evidence type="ECO:0000256" key="1">
    <source>
        <dbReference type="ARBA" id="ARBA00023239"/>
    </source>
</evidence>
<dbReference type="GO" id="GO:0016829">
    <property type="term" value="F:lyase activity"/>
    <property type="evidence" value="ECO:0007669"/>
    <property type="project" value="UniProtKB-KW"/>
</dbReference>
<dbReference type="PANTHER" id="PTHR30536">
    <property type="entry name" value="ALTRONATE/GALACTARATE DEHYDRATASE"/>
    <property type="match status" value="1"/>
</dbReference>
<dbReference type="Gene3D" id="2.30.130.110">
    <property type="match status" value="1"/>
</dbReference>
<evidence type="ECO:0000259" key="3">
    <source>
        <dbReference type="SMART" id="SM00858"/>
    </source>
</evidence>
<keyword evidence="1" id="KW-0456">Lyase</keyword>
<dbReference type="EMBL" id="VNHS01000006">
    <property type="protein sequence ID" value="TYP73934.1"/>
    <property type="molecule type" value="Genomic_DNA"/>
</dbReference>
<dbReference type="InterPro" id="IPR044144">
    <property type="entry name" value="SAF_UxaA/GarD"/>
</dbReference>
<gene>
    <name evidence="4" type="ORF">BCM02_106213</name>
</gene>
<comment type="caution">
    <text evidence="4">The sequence shown here is derived from an EMBL/GenBank/DDBJ whole genome shotgun (WGS) entry which is preliminary data.</text>
</comment>
<reference evidence="4 5" key="1">
    <citation type="submission" date="2019-07" db="EMBL/GenBank/DDBJ databases">
        <title>Genomic Encyclopedia of Type Strains, Phase III (KMG-III): the genomes of soil and plant-associated and newly described type strains.</title>
        <authorList>
            <person name="Whitman W."/>
        </authorList>
    </citation>
    <scope>NUCLEOTIDE SEQUENCE [LARGE SCALE GENOMIC DNA]</scope>
    <source>
        <strain evidence="4 5">BL24</strain>
    </source>
</reference>
<dbReference type="PANTHER" id="PTHR30536:SF5">
    <property type="entry name" value="ALTRONATE DEHYDRATASE"/>
    <property type="match status" value="1"/>
</dbReference>
<evidence type="ECO:0000256" key="2">
    <source>
        <dbReference type="SAM" id="MobiDB-lite"/>
    </source>
</evidence>